<sequence>MEQEPHPTGVQVVVMVVRIDQPAARADGGAETSHGDVESRSPPTCGGTADNVPGGVNVVVVNGGDTTTVQETAANDGTGSESLCIVCNEPLVWVAVGRCGHRAVCRRCTVRLRFFHRDKRCRVCRTRCPTVVVAKTSASADILSTLPLFSLQEGRVGRLWYHRLTAAYYEDEHEYQAARAACQGILSPFFQPWYWFLLWFGYITWNGVYIGWALANDTKHRSGKVRAYALSISCAALVAMIVWSAVQCFTQDPLEIEDSRRPENQ</sequence>
<feature type="transmembrane region" description="Helical" evidence="3">
    <location>
        <begin position="227"/>
        <end position="246"/>
    </location>
</feature>
<protein>
    <recommendedName>
        <fullName evidence="4">RING-type domain-containing protein</fullName>
    </recommendedName>
</protein>
<keyword evidence="1" id="KW-0863">Zinc-finger</keyword>
<dbReference type="SUPFAM" id="SSF57850">
    <property type="entry name" value="RING/U-box"/>
    <property type="match status" value="1"/>
</dbReference>
<dbReference type="Gene3D" id="3.30.40.10">
    <property type="entry name" value="Zinc/RING finger domain, C3HC4 (zinc finger)"/>
    <property type="match status" value="1"/>
</dbReference>
<keyword evidence="6" id="KW-1185">Reference proteome</keyword>
<gene>
    <name evidence="5" type="ORF">HU200_005158</name>
</gene>
<feature type="domain" description="RING-type" evidence="4">
    <location>
        <begin position="84"/>
        <end position="125"/>
    </location>
</feature>
<dbReference type="GO" id="GO:0016567">
    <property type="term" value="P:protein ubiquitination"/>
    <property type="evidence" value="ECO:0007669"/>
    <property type="project" value="TreeGrafter"/>
</dbReference>
<evidence type="ECO:0000313" key="5">
    <source>
        <dbReference type="EMBL" id="KAF8774922.1"/>
    </source>
</evidence>
<evidence type="ECO:0000256" key="2">
    <source>
        <dbReference type="SAM" id="MobiDB-lite"/>
    </source>
</evidence>
<dbReference type="PANTHER" id="PTHR22938:SF15">
    <property type="entry name" value="OS01G0568000 PROTEIN"/>
    <property type="match status" value="1"/>
</dbReference>
<evidence type="ECO:0000259" key="4">
    <source>
        <dbReference type="PROSITE" id="PS50089"/>
    </source>
</evidence>
<dbReference type="GO" id="GO:0043022">
    <property type="term" value="F:ribosome binding"/>
    <property type="evidence" value="ECO:0007669"/>
    <property type="project" value="TreeGrafter"/>
</dbReference>
<organism evidence="5 6">
    <name type="scientific">Digitaria exilis</name>
    <dbReference type="NCBI Taxonomy" id="1010633"/>
    <lineage>
        <taxon>Eukaryota</taxon>
        <taxon>Viridiplantae</taxon>
        <taxon>Streptophyta</taxon>
        <taxon>Embryophyta</taxon>
        <taxon>Tracheophyta</taxon>
        <taxon>Spermatophyta</taxon>
        <taxon>Magnoliopsida</taxon>
        <taxon>Liliopsida</taxon>
        <taxon>Poales</taxon>
        <taxon>Poaceae</taxon>
        <taxon>PACMAD clade</taxon>
        <taxon>Panicoideae</taxon>
        <taxon>Panicodae</taxon>
        <taxon>Paniceae</taxon>
        <taxon>Anthephorinae</taxon>
        <taxon>Digitaria</taxon>
    </lineage>
</organism>
<dbReference type="InterPro" id="IPR044288">
    <property type="entry name" value="ZNF598/HEL2"/>
</dbReference>
<reference evidence="5" key="1">
    <citation type="submission" date="2020-07" db="EMBL/GenBank/DDBJ databases">
        <title>Genome sequence and genetic diversity analysis of an under-domesticated orphan crop, white fonio (Digitaria exilis).</title>
        <authorList>
            <person name="Bennetzen J.L."/>
            <person name="Chen S."/>
            <person name="Ma X."/>
            <person name="Wang X."/>
            <person name="Yssel A.E.J."/>
            <person name="Chaluvadi S.R."/>
            <person name="Johnson M."/>
            <person name="Gangashetty P."/>
            <person name="Hamidou F."/>
            <person name="Sanogo M.D."/>
            <person name="Zwaenepoel A."/>
            <person name="Wallace J."/>
            <person name="Van De Peer Y."/>
            <person name="Van Deynze A."/>
        </authorList>
    </citation>
    <scope>NUCLEOTIDE SEQUENCE</scope>
    <source>
        <tissue evidence="5">Leaves</tissue>
    </source>
</reference>
<dbReference type="Proteomes" id="UP000636709">
    <property type="component" value="Unassembled WGS sequence"/>
</dbReference>
<evidence type="ECO:0000256" key="1">
    <source>
        <dbReference type="PROSITE-ProRule" id="PRU00175"/>
    </source>
</evidence>
<comment type="caution">
    <text evidence="5">The sequence shown here is derived from an EMBL/GenBank/DDBJ whole genome shotgun (WGS) entry which is preliminary data.</text>
</comment>
<keyword evidence="3" id="KW-0472">Membrane</keyword>
<dbReference type="GO" id="GO:0072344">
    <property type="term" value="P:rescue of stalled ribosome"/>
    <property type="evidence" value="ECO:0007669"/>
    <property type="project" value="InterPro"/>
</dbReference>
<keyword evidence="3" id="KW-0812">Transmembrane</keyword>
<name>A0A835KSW8_9POAL</name>
<dbReference type="GO" id="GO:0061630">
    <property type="term" value="F:ubiquitin protein ligase activity"/>
    <property type="evidence" value="ECO:0007669"/>
    <property type="project" value="InterPro"/>
</dbReference>
<dbReference type="Pfam" id="PF25447">
    <property type="entry name" value="RING_ZNF598"/>
    <property type="match status" value="1"/>
</dbReference>
<dbReference type="InterPro" id="IPR001841">
    <property type="entry name" value="Znf_RING"/>
</dbReference>
<keyword evidence="1" id="KW-0479">Metal-binding</keyword>
<dbReference type="InterPro" id="IPR013083">
    <property type="entry name" value="Znf_RING/FYVE/PHD"/>
</dbReference>
<feature type="region of interest" description="Disordered" evidence="2">
    <location>
        <begin position="24"/>
        <end position="48"/>
    </location>
</feature>
<evidence type="ECO:0000256" key="3">
    <source>
        <dbReference type="SAM" id="Phobius"/>
    </source>
</evidence>
<proteinExistence type="predicted"/>
<keyword evidence="1" id="KW-0862">Zinc</keyword>
<dbReference type="EMBL" id="JACEFO010000341">
    <property type="protein sequence ID" value="KAF8774922.1"/>
    <property type="molecule type" value="Genomic_DNA"/>
</dbReference>
<dbReference type="OrthoDB" id="663895at2759"/>
<accession>A0A835KSW8</accession>
<dbReference type="AlphaFoldDB" id="A0A835KSW8"/>
<keyword evidence="3" id="KW-1133">Transmembrane helix</keyword>
<feature type="transmembrane region" description="Helical" evidence="3">
    <location>
        <begin position="193"/>
        <end position="215"/>
    </location>
</feature>
<evidence type="ECO:0000313" key="6">
    <source>
        <dbReference type="Proteomes" id="UP000636709"/>
    </source>
</evidence>
<dbReference type="PROSITE" id="PS50089">
    <property type="entry name" value="ZF_RING_2"/>
    <property type="match status" value="1"/>
</dbReference>
<dbReference type="PANTHER" id="PTHR22938">
    <property type="entry name" value="ZINC FINGER PROTEIN 598"/>
    <property type="match status" value="1"/>
</dbReference>
<dbReference type="GO" id="GO:0008270">
    <property type="term" value="F:zinc ion binding"/>
    <property type="evidence" value="ECO:0007669"/>
    <property type="project" value="UniProtKB-KW"/>
</dbReference>